<proteinExistence type="predicted"/>
<organism evidence="2 3">
    <name type="scientific">Herbiconiux ginsengi</name>
    <dbReference type="NCBI Taxonomy" id="381665"/>
    <lineage>
        <taxon>Bacteria</taxon>
        <taxon>Bacillati</taxon>
        <taxon>Actinomycetota</taxon>
        <taxon>Actinomycetes</taxon>
        <taxon>Micrococcales</taxon>
        <taxon>Microbacteriaceae</taxon>
        <taxon>Herbiconiux</taxon>
    </lineage>
</organism>
<keyword evidence="1" id="KW-0812">Transmembrane</keyword>
<dbReference type="Proteomes" id="UP000198891">
    <property type="component" value="Unassembled WGS sequence"/>
</dbReference>
<keyword evidence="1" id="KW-1133">Transmembrane helix</keyword>
<evidence type="ECO:0000313" key="3">
    <source>
        <dbReference type="Proteomes" id="UP000198891"/>
    </source>
</evidence>
<dbReference type="EMBL" id="FNPZ01000001">
    <property type="protein sequence ID" value="SDY41230.1"/>
    <property type="molecule type" value="Genomic_DNA"/>
</dbReference>
<keyword evidence="1" id="KW-0472">Membrane</keyword>
<dbReference type="AlphaFoldDB" id="A0A1H3JMK7"/>
<evidence type="ECO:0000313" key="2">
    <source>
        <dbReference type="EMBL" id="SDY41230.1"/>
    </source>
</evidence>
<name>A0A1H3JMK7_9MICO</name>
<gene>
    <name evidence="2" type="ORF">SAMN05216554_0245</name>
</gene>
<sequence>MSYVALELLFIGLLGLASLAIAWTAGVVVYKLFRGQR</sequence>
<evidence type="ECO:0000256" key="1">
    <source>
        <dbReference type="SAM" id="Phobius"/>
    </source>
</evidence>
<keyword evidence="3" id="KW-1185">Reference proteome</keyword>
<protein>
    <submittedName>
        <fullName evidence="2">Uncharacterized protein</fullName>
    </submittedName>
</protein>
<reference evidence="2 3" key="1">
    <citation type="submission" date="2016-10" db="EMBL/GenBank/DDBJ databases">
        <authorList>
            <person name="de Groot N.N."/>
        </authorList>
    </citation>
    <scope>NUCLEOTIDE SEQUENCE [LARGE SCALE GENOMIC DNA]</scope>
    <source>
        <strain evidence="2 3">CGMCC 4.3491</strain>
    </source>
</reference>
<accession>A0A1H3JMK7</accession>
<feature type="transmembrane region" description="Helical" evidence="1">
    <location>
        <begin position="6"/>
        <end position="33"/>
    </location>
</feature>